<organism evidence="2 3">
    <name type="scientific">Muribaculum intestinale</name>
    <dbReference type="NCBI Taxonomy" id="1796646"/>
    <lineage>
        <taxon>Bacteria</taxon>
        <taxon>Pseudomonadati</taxon>
        <taxon>Bacteroidota</taxon>
        <taxon>Bacteroidia</taxon>
        <taxon>Bacteroidales</taxon>
        <taxon>Muribaculaceae</taxon>
        <taxon>Muribaculum</taxon>
    </lineage>
</organism>
<feature type="transmembrane region" description="Helical" evidence="1">
    <location>
        <begin position="43"/>
        <end position="63"/>
    </location>
</feature>
<feature type="transmembrane region" description="Helical" evidence="1">
    <location>
        <begin position="75"/>
        <end position="98"/>
    </location>
</feature>
<dbReference type="GeneID" id="65535659"/>
<dbReference type="GO" id="GO:0022857">
    <property type="term" value="F:transmembrane transporter activity"/>
    <property type="evidence" value="ECO:0007669"/>
    <property type="project" value="UniProtKB-UniRule"/>
</dbReference>
<protein>
    <recommendedName>
        <fullName evidence="1">Probable queuosine precursor transporter</fullName>
        <shortName evidence="1">Q precursor transporter</shortName>
    </recommendedName>
</protein>
<dbReference type="KEGG" id="pary:A4V02_02245"/>
<sequence>MTKQSVQKEGTAFTLPFLIFTVVFCVCLIVANLVEIKTVDVGFTTITAGMVVFPLSYIINDCIVEVYGFRKARMVIWLGFAMNFFVTVMLQLAIILPGAGEWQSQAAMEAIYGGVPRILTASFIAFVCGSMVNALVMSKMKVASNGRYFSLRAILSTVFGEGADSLIFFPLAFWGVLPADVIVELIVAQTCLKTLYEIIILPVTIRVVRYIKRIERLDTFDTNIRYSWW</sequence>
<feature type="transmembrane region" description="Helical" evidence="1">
    <location>
        <begin position="186"/>
        <end position="208"/>
    </location>
</feature>
<dbReference type="STRING" id="1796646.A4V02_02245"/>
<keyword evidence="1" id="KW-0813">Transport</keyword>
<keyword evidence="1" id="KW-0812">Transmembrane</keyword>
<feature type="transmembrane region" description="Helical" evidence="1">
    <location>
        <begin position="12"/>
        <end position="31"/>
    </location>
</feature>
<dbReference type="InterPro" id="IPR003744">
    <property type="entry name" value="YhhQ"/>
</dbReference>
<comment type="subcellular location">
    <subcellularLocation>
        <location evidence="1">Cell membrane</location>
        <topology evidence="1">Multi-pass membrane protein</topology>
    </subcellularLocation>
</comment>
<comment type="similarity">
    <text evidence="1">Belongs to the vitamin uptake transporter (VUT/ECF) (TC 2.A.88) family. Q precursor transporter subfamily.</text>
</comment>
<evidence type="ECO:0000313" key="2">
    <source>
        <dbReference type="EMBL" id="ANU62661.1"/>
    </source>
</evidence>
<evidence type="ECO:0000256" key="1">
    <source>
        <dbReference type="HAMAP-Rule" id="MF_02088"/>
    </source>
</evidence>
<gene>
    <name evidence="2" type="ORF">A4V02_02245</name>
</gene>
<evidence type="ECO:0000313" key="3">
    <source>
        <dbReference type="Proteomes" id="UP000186351"/>
    </source>
</evidence>
<dbReference type="GO" id="GO:0005886">
    <property type="term" value="C:plasma membrane"/>
    <property type="evidence" value="ECO:0007669"/>
    <property type="project" value="UniProtKB-SubCell"/>
</dbReference>
<accession>A0A1Z2XEH4</accession>
<dbReference type="OrthoDB" id="9805479at2"/>
<dbReference type="RefSeq" id="WP_068960044.1">
    <property type="nucleotide sequence ID" value="NZ_CAMSDF010000004.1"/>
</dbReference>
<accession>A0A1B1S793</accession>
<comment type="function">
    <text evidence="1">Involved in the import of queuosine (Q) precursors, required for Q precursor salvage.</text>
</comment>
<dbReference type="EMBL" id="CP015402">
    <property type="protein sequence ID" value="ANU62661.1"/>
    <property type="molecule type" value="Genomic_DNA"/>
</dbReference>
<reference evidence="3" key="1">
    <citation type="submission" date="2016-04" db="EMBL/GenBank/DDBJ databases">
        <title>Complete Genome Sequences of Twelve Strains of a Stable Defined Moderately Diverse Mouse Microbiota 2 (sDMDMm2).</title>
        <authorList>
            <person name="Uchimura Y."/>
            <person name="Wyss M."/>
            <person name="Brugiroux S."/>
            <person name="Limenitakis J.P."/>
            <person name="Stecher B."/>
            <person name="McCoy K.D."/>
            <person name="Macpherson A.J."/>
        </authorList>
    </citation>
    <scope>NUCLEOTIDE SEQUENCE [LARGE SCALE GENOMIC DNA]</scope>
    <source>
        <strain evidence="3">YL27</strain>
    </source>
</reference>
<dbReference type="PANTHER" id="PTHR34300:SF2">
    <property type="entry name" value="QUEUOSINE PRECURSOR TRANSPORTER-RELATED"/>
    <property type="match status" value="1"/>
</dbReference>
<proteinExistence type="inferred from homology"/>
<keyword evidence="1" id="KW-1133">Transmembrane helix</keyword>
<keyword evidence="3" id="KW-1185">Reference proteome</keyword>
<feature type="transmembrane region" description="Helical" evidence="1">
    <location>
        <begin position="118"/>
        <end position="137"/>
    </location>
</feature>
<name>A0A1B1S793_9BACT</name>
<feature type="transmembrane region" description="Helical" evidence="1">
    <location>
        <begin position="149"/>
        <end position="174"/>
    </location>
</feature>
<keyword evidence="1" id="KW-1003">Cell membrane</keyword>
<dbReference type="AlphaFoldDB" id="A0A1B1S793"/>
<dbReference type="PANTHER" id="PTHR34300">
    <property type="entry name" value="QUEUOSINE PRECURSOR TRANSPORTER-RELATED"/>
    <property type="match status" value="1"/>
</dbReference>
<dbReference type="HAMAP" id="MF_02088">
    <property type="entry name" value="Q_prec_transport"/>
    <property type="match status" value="1"/>
</dbReference>
<dbReference type="Pfam" id="PF02592">
    <property type="entry name" value="Vut_1"/>
    <property type="match status" value="1"/>
</dbReference>
<dbReference type="Proteomes" id="UP000186351">
    <property type="component" value="Chromosome"/>
</dbReference>
<dbReference type="NCBIfam" id="TIGR00697">
    <property type="entry name" value="queuosine precursor transporter"/>
    <property type="match status" value="1"/>
</dbReference>
<keyword evidence="1" id="KW-0472">Membrane</keyword>